<dbReference type="SMART" id="SM00822">
    <property type="entry name" value="PKS_KR"/>
    <property type="match status" value="1"/>
</dbReference>
<dbReference type="PROSITE" id="PS00012">
    <property type="entry name" value="PHOSPHOPANTETHEINE"/>
    <property type="match status" value="1"/>
</dbReference>
<evidence type="ECO:0000256" key="1">
    <source>
        <dbReference type="ARBA" id="ARBA00022450"/>
    </source>
</evidence>
<feature type="compositionally biased region" description="Low complexity" evidence="3">
    <location>
        <begin position="911"/>
        <end position="925"/>
    </location>
</feature>
<dbReference type="SMART" id="SM00829">
    <property type="entry name" value="PKS_ER"/>
    <property type="match status" value="1"/>
</dbReference>
<dbReference type="InterPro" id="IPR009081">
    <property type="entry name" value="PP-bd_ACP"/>
</dbReference>
<dbReference type="CDD" id="cd05195">
    <property type="entry name" value="enoyl_red"/>
    <property type="match status" value="1"/>
</dbReference>
<dbReference type="Proteomes" id="UP001552594">
    <property type="component" value="Unassembled WGS sequence"/>
</dbReference>
<dbReference type="InterPro" id="IPR013968">
    <property type="entry name" value="PKS_KR"/>
</dbReference>
<dbReference type="SUPFAM" id="SSF51735">
    <property type="entry name" value="NAD(P)-binding Rossmann-fold domains"/>
    <property type="match status" value="3"/>
</dbReference>
<dbReference type="SUPFAM" id="SSF50129">
    <property type="entry name" value="GroES-like"/>
    <property type="match status" value="1"/>
</dbReference>
<dbReference type="InterPro" id="IPR057326">
    <property type="entry name" value="KR_dom"/>
</dbReference>
<dbReference type="InterPro" id="IPR013149">
    <property type="entry name" value="ADH-like_C"/>
</dbReference>
<keyword evidence="6" id="KW-1185">Reference proteome</keyword>
<accession>A0ABV3K0W9</accession>
<sequence>MLTDDDTAEGPLVRCLAATLTERGCASVRTGRLGATAEDWRTLLDAARPAGPDGDATTLDVVLVPGRTRGTGPRATTDRAARGIAALAALAAAEGRRSAGPAVRLRLVTHPHRAVPLAGTPAATDLAAAALWGAARTLANEHPRLCFRRAVLVRTGDVAADARRLAVELLPPDGEDDEDEVVLTPSGRFAPRERPYTHDRRRPVGSVPFGLRLRDTGLSYRLSWTEADPPRPGPGEVALEVRAAGLNYRDIMQSSGLLPAELFEGTFSECGPGIECSGIVTACGPGVTAFRPGDRVMGTGPGALATHCVLKADFVQPLPGHMTFAGGAASVIASLTVGYGLGRLAGLRAGETVLVHGAAGAVGLAALRYTEAKGARLIATAGSERKRSFLRALGVEHVLDSRSLDFADQVRELTEGRGVDVVLNSLAGEAMHRSMELLAPDGRFIELGKRDIYENKPLPLGLFRNNAAFFSMDISRLVNDVEAYRHMVDDLAAGYASGFPGLPHTPFPAARVQEAFRLLQHSRHIGKVVVTFDPLDEPPVVEPAPRPPTPDPRGTYLVTGGTGGFGAAAAQWLADRGARHLALVSRRGPKAPEAAAVLAGLAERRVDATAHAVDVTDFKAMRHLVRAIDRTGFPLRGVVHAAMCLDDAPLAELDEDRIAAMLAPKATGAVVLDILTRDRDCDLFLLHSSATTALGNVAQAPYVAGNLVLEALARERRGRNRAGQAVAWGAIAGTGYVARNDLAGSLASLGIETLTAREAFAAAGGLPGTPEVVGIGRYRWSRVAALLPTAAAPRLRGLVPAEAGEDIRTREDFLNDLRRLPADAALQRLVTELTTLIAGTLHLSREDVDPHARLDTYGMDSLLGTQLLADLQQRFDIRIPPMELLGSAGTVTGIAQQVQLRLGLGPGGAPAAGDAPAAGGQQAPAVRTAHSDGS</sequence>
<evidence type="ECO:0000256" key="2">
    <source>
        <dbReference type="ARBA" id="ARBA00022553"/>
    </source>
</evidence>
<gene>
    <name evidence="5" type="ORF">AB0L16_20490</name>
</gene>
<dbReference type="Gene3D" id="3.40.50.720">
    <property type="entry name" value="NAD(P)-binding Rossmann-like Domain"/>
    <property type="match status" value="2"/>
</dbReference>
<protein>
    <submittedName>
        <fullName evidence="5">SDR family NAD(P)-dependent oxidoreductase</fullName>
    </submittedName>
</protein>
<dbReference type="Gene3D" id="3.90.180.10">
    <property type="entry name" value="Medium-chain alcohol dehydrogenases, catalytic domain"/>
    <property type="match status" value="1"/>
</dbReference>
<dbReference type="InterPro" id="IPR050091">
    <property type="entry name" value="PKS_NRPS_Biosynth_Enz"/>
</dbReference>
<dbReference type="EMBL" id="JBFAUK010000016">
    <property type="protein sequence ID" value="MEV5508796.1"/>
    <property type="molecule type" value="Genomic_DNA"/>
</dbReference>
<dbReference type="PANTHER" id="PTHR43775">
    <property type="entry name" value="FATTY ACID SYNTHASE"/>
    <property type="match status" value="1"/>
</dbReference>
<dbReference type="Pfam" id="PF08240">
    <property type="entry name" value="ADH_N"/>
    <property type="match status" value="1"/>
</dbReference>
<evidence type="ECO:0000313" key="6">
    <source>
        <dbReference type="Proteomes" id="UP001552594"/>
    </source>
</evidence>
<dbReference type="PROSITE" id="PS50075">
    <property type="entry name" value="CARRIER"/>
    <property type="match status" value="1"/>
</dbReference>
<evidence type="ECO:0000313" key="5">
    <source>
        <dbReference type="EMBL" id="MEV5508796.1"/>
    </source>
</evidence>
<dbReference type="InterPro" id="IPR036736">
    <property type="entry name" value="ACP-like_sf"/>
</dbReference>
<dbReference type="InterPro" id="IPR020806">
    <property type="entry name" value="PKS_PP-bd"/>
</dbReference>
<dbReference type="Gene3D" id="3.40.50.11460">
    <property type="match status" value="1"/>
</dbReference>
<feature type="domain" description="Carrier" evidence="4">
    <location>
        <begin position="824"/>
        <end position="902"/>
    </location>
</feature>
<dbReference type="InterPro" id="IPR011032">
    <property type="entry name" value="GroES-like_sf"/>
</dbReference>
<comment type="caution">
    <text evidence="5">The sequence shown here is derived from an EMBL/GenBank/DDBJ whole genome shotgun (WGS) entry which is preliminary data.</text>
</comment>
<proteinExistence type="predicted"/>
<name>A0ABV3K0W9_STRON</name>
<dbReference type="SUPFAM" id="SSF47336">
    <property type="entry name" value="ACP-like"/>
    <property type="match status" value="1"/>
</dbReference>
<dbReference type="InterPro" id="IPR036291">
    <property type="entry name" value="NAD(P)-bd_dom_sf"/>
</dbReference>
<dbReference type="Pfam" id="PF00107">
    <property type="entry name" value="ADH_zinc_N"/>
    <property type="match status" value="1"/>
</dbReference>
<keyword evidence="2" id="KW-0597">Phosphoprotein</keyword>
<dbReference type="InterPro" id="IPR013154">
    <property type="entry name" value="ADH-like_N"/>
</dbReference>
<dbReference type="InterPro" id="IPR020843">
    <property type="entry name" value="ER"/>
</dbReference>
<evidence type="ECO:0000259" key="4">
    <source>
        <dbReference type="PROSITE" id="PS50075"/>
    </source>
</evidence>
<dbReference type="InterPro" id="IPR006162">
    <property type="entry name" value="Ppantetheine_attach_site"/>
</dbReference>
<reference evidence="5 6" key="1">
    <citation type="submission" date="2024-06" db="EMBL/GenBank/DDBJ databases">
        <title>The Natural Products Discovery Center: Release of the First 8490 Sequenced Strains for Exploring Actinobacteria Biosynthetic Diversity.</title>
        <authorList>
            <person name="Kalkreuter E."/>
            <person name="Kautsar S.A."/>
            <person name="Yang D."/>
            <person name="Bader C.D."/>
            <person name="Teijaro C.N."/>
            <person name="Fluegel L."/>
            <person name="Davis C.M."/>
            <person name="Simpson J.R."/>
            <person name="Lauterbach L."/>
            <person name="Steele A.D."/>
            <person name="Gui C."/>
            <person name="Meng S."/>
            <person name="Li G."/>
            <person name="Viehrig K."/>
            <person name="Ye F."/>
            <person name="Su P."/>
            <person name="Kiefer A.F."/>
            <person name="Nichols A."/>
            <person name="Cepeda A.J."/>
            <person name="Yan W."/>
            <person name="Fan B."/>
            <person name="Jiang Y."/>
            <person name="Adhikari A."/>
            <person name="Zheng C.-J."/>
            <person name="Schuster L."/>
            <person name="Cowan T.M."/>
            <person name="Smanski M.J."/>
            <person name="Chevrette M.G."/>
            <person name="De Carvalho L.P.S."/>
            <person name="Shen B."/>
        </authorList>
    </citation>
    <scope>NUCLEOTIDE SEQUENCE [LARGE SCALE GENOMIC DNA]</scope>
    <source>
        <strain evidence="5 6">NPDC052347</strain>
    </source>
</reference>
<dbReference type="SMART" id="SM00823">
    <property type="entry name" value="PKS_PP"/>
    <property type="match status" value="1"/>
</dbReference>
<dbReference type="Gene3D" id="1.10.1200.10">
    <property type="entry name" value="ACP-like"/>
    <property type="match status" value="1"/>
</dbReference>
<feature type="region of interest" description="Disordered" evidence="3">
    <location>
        <begin position="907"/>
        <end position="934"/>
    </location>
</feature>
<organism evidence="5 6">
    <name type="scientific">Streptomyces orinoci</name>
    <name type="common">Streptoverticillium orinoci</name>
    <dbReference type="NCBI Taxonomy" id="67339"/>
    <lineage>
        <taxon>Bacteria</taxon>
        <taxon>Bacillati</taxon>
        <taxon>Actinomycetota</taxon>
        <taxon>Actinomycetes</taxon>
        <taxon>Kitasatosporales</taxon>
        <taxon>Streptomycetaceae</taxon>
        <taxon>Streptomyces</taxon>
    </lineage>
</organism>
<dbReference type="Pfam" id="PF00550">
    <property type="entry name" value="PP-binding"/>
    <property type="match status" value="1"/>
</dbReference>
<dbReference type="Pfam" id="PF08659">
    <property type="entry name" value="KR"/>
    <property type="match status" value="1"/>
</dbReference>
<keyword evidence="1" id="KW-0596">Phosphopantetheine</keyword>
<dbReference type="RefSeq" id="WP_109284649.1">
    <property type="nucleotide sequence ID" value="NZ_JBFAUK010000016.1"/>
</dbReference>
<evidence type="ECO:0000256" key="3">
    <source>
        <dbReference type="SAM" id="MobiDB-lite"/>
    </source>
</evidence>
<dbReference type="PANTHER" id="PTHR43775:SF37">
    <property type="entry name" value="SI:DKEY-61P9.11"/>
    <property type="match status" value="1"/>
</dbReference>